<proteinExistence type="predicted"/>
<accession>A0A014M247</accession>
<name>A0A014M247_9GAMM</name>
<organism evidence="1 2">
    <name type="scientific">Erwinia mallotivora</name>
    <dbReference type="NCBI Taxonomy" id="69222"/>
    <lineage>
        <taxon>Bacteria</taxon>
        <taxon>Pseudomonadati</taxon>
        <taxon>Pseudomonadota</taxon>
        <taxon>Gammaproteobacteria</taxon>
        <taxon>Enterobacterales</taxon>
        <taxon>Erwiniaceae</taxon>
        <taxon>Erwinia</taxon>
    </lineage>
</organism>
<protein>
    <submittedName>
        <fullName evidence="1">Uncharacterized protein</fullName>
    </submittedName>
</protein>
<evidence type="ECO:0000313" key="2">
    <source>
        <dbReference type="Proteomes" id="UP000019918"/>
    </source>
</evidence>
<dbReference type="AlphaFoldDB" id="A0A014M247"/>
<evidence type="ECO:0000313" key="1">
    <source>
        <dbReference type="EMBL" id="EXU75916.1"/>
    </source>
</evidence>
<dbReference type="Proteomes" id="UP000019918">
    <property type="component" value="Unassembled WGS sequence"/>
</dbReference>
<dbReference type="RefSeq" id="WP_034936168.1">
    <property type="nucleotide sequence ID" value="NZ_JBHLYB010000352.1"/>
</dbReference>
<gene>
    <name evidence="1" type="ORF">BG55_08200</name>
</gene>
<dbReference type="EMBL" id="JFHN01000042">
    <property type="protein sequence ID" value="EXU75916.1"/>
    <property type="molecule type" value="Genomic_DNA"/>
</dbReference>
<sequence length="134" mass="15939">MNLSMNAWLQHKIDEYKFSIRDITVDFYMAEARLNRPDCSPEQLRKFNDTCLDMAELCQLNGDDHSYLHAMGKLHHRLLQELGNNERDRLFRMQAWQLARNSLTRLCHQLAMNGEWEKATVLQSDFVRHASWIM</sequence>
<dbReference type="STRING" id="69222.BG55_08200"/>
<dbReference type="PATRIC" id="fig|69222.5.peg.1687"/>
<keyword evidence="2" id="KW-1185">Reference proteome</keyword>
<reference evidence="1 2" key="1">
    <citation type="submission" date="2014-02" db="EMBL/GenBank/DDBJ databases">
        <title>Draft genome of Erwinia mallotivora strain BT-MARDI, a papaya dieback pathogen.</title>
        <authorList>
            <person name="Redzuan R."/>
            <person name="Abu Bakar N."/>
            <person name="Badrun R."/>
            <person name="Mohd Raih M.F."/>
            <person name="Rozano L."/>
            <person name="Mat Amin N."/>
        </authorList>
    </citation>
    <scope>NUCLEOTIDE SEQUENCE [LARGE SCALE GENOMIC DNA]</scope>
    <source>
        <strain evidence="1 2">BT-MARDI</strain>
    </source>
</reference>
<dbReference type="OrthoDB" id="5880814at2"/>
<comment type="caution">
    <text evidence="1">The sequence shown here is derived from an EMBL/GenBank/DDBJ whole genome shotgun (WGS) entry which is preliminary data.</text>
</comment>